<reference evidence="9" key="1">
    <citation type="submission" date="2022-08" db="UniProtKB">
        <authorList>
            <consortium name="EnsemblMetazoa"/>
        </authorList>
    </citation>
    <scope>IDENTIFICATION</scope>
    <source>
        <strain evidence="9">EBRO</strain>
    </source>
</reference>
<dbReference type="PANTHER" id="PTHR22937:SF65">
    <property type="entry name" value="E3 UBIQUITIN-PROTEIN LIGASE ARK2C"/>
    <property type="match status" value="1"/>
</dbReference>
<dbReference type="Gene3D" id="3.30.40.10">
    <property type="entry name" value="Zinc/RING finger domain, C3HC4 (zinc finger)"/>
    <property type="match status" value="1"/>
</dbReference>
<evidence type="ECO:0000256" key="5">
    <source>
        <dbReference type="ARBA" id="ARBA00022771"/>
    </source>
</evidence>
<organism evidence="9">
    <name type="scientific">Anopheles atroparvus</name>
    <name type="common">European mosquito</name>
    <dbReference type="NCBI Taxonomy" id="41427"/>
    <lineage>
        <taxon>Eukaryota</taxon>
        <taxon>Metazoa</taxon>
        <taxon>Ecdysozoa</taxon>
        <taxon>Arthropoda</taxon>
        <taxon>Hexapoda</taxon>
        <taxon>Insecta</taxon>
        <taxon>Pterygota</taxon>
        <taxon>Neoptera</taxon>
        <taxon>Endopterygota</taxon>
        <taxon>Diptera</taxon>
        <taxon>Nematocera</taxon>
        <taxon>Culicoidea</taxon>
        <taxon>Culicidae</taxon>
        <taxon>Anophelinae</taxon>
        <taxon>Anopheles</taxon>
    </lineage>
</organism>
<accession>A0A182IXJ3</accession>
<evidence type="ECO:0000256" key="7">
    <source>
        <dbReference type="ARBA" id="ARBA00022833"/>
    </source>
</evidence>
<keyword evidence="6" id="KW-0833">Ubl conjugation pathway</keyword>
<evidence type="ECO:0000256" key="6">
    <source>
        <dbReference type="ARBA" id="ARBA00022786"/>
    </source>
</evidence>
<comment type="catalytic activity">
    <reaction evidence="1">
        <text>S-ubiquitinyl-[E2 ubiquitin-conjugating enzyme]-L-cysteine + [acceptor protein]-L-lysine = [E2 ubiquitin-conjugating enzyme]-L-cysteine + N(6)-ubiquitinyl-[acceptor protein]-L-lysine.</text>
        <dbReference type="EC" id="2.3.2.27"/>
    </reaction>
</comment>
<dbReference type="InterPro" id="IPR001841">
    <property type="entry name" value="Znf_RING"/>
</dbReference>
<keyword evidence="7" id="KW-0862">Zinc</keyword>
<dbReference type="EnsemblMetazoa" id="AATE007411-RA">
    <property type="protein sequence ID" value="AATE007411-PA.1"/>
    <property type="gene ID" value="AATE007411"/>
</dbReference>
<keyword evidence="3" id="KW-0808">Transferase</keyword>
<dbReference type="InterPro" id="IPR045191">
    <property type="entry name" value="MBR1/2-like"/>
</dbReference>
<name>A0A182IXJ3_ANOAO</name>
<dbReference type="EC" id="2.3.2.27" evidence="2"/>
<keyword evidence="4" id="KW-0479">Metal-binding</keyword>
<proteinExistence type="predicted"/>
<dbReference type="STRING" id="41427.A0A182IXJ3"/>
<dbReference type="SMART" id="SM00184">
    <property type="entry name" value="RING"/>
    <property type="match status" value="1"/>
</dbReference>
<feature type="domain" description="RING-type" evidence="8">
    <location>
        <begin position="60"/>
        <end position="100"/>
    </location>
</feature>
<evidence type="ECO:0000256" key="2">
    <source>
        <dbReference type="ARBA" id="ARBA00012483"/>
    </source>
</evidence>
<dbReference type="GO" id="GO:0008270">
    <property type="term" value="F:zinc ion binding"/>
    <property type="evidence" value="ECO:0007669"/>
    <property type="project" value="UniProtKB-KW"/>
</dbReference>
<dbReference type="PROSITE" id="PS50089">
    <property type="entry name" value="ZF_RING_2"/>
    <property type="match status" value="1"/>
</dbReference>
<sequence>MLLQGILGIMTGVGIATIAAVGLLIYMNQQNEPIQTRNNYRRTAPRPTWSGYKTTEENTCSICLDMVLPSDRCVLPCNHVFHKPCISQWSNEKKVCPNCRKAV</sequence>
<dbReference type="Pfam" id="PF13639">
    <property type="entry name" value="zf-RING_2"/>
    <property type="match status" value="1"/>
</dbReference>
<evidence type="ECO:0000313" key="9">
    <source>
        <dbReference type="EnsemblMetazoa" id="AATE007411-PA.1"/>
    </source>
</evidence>
<dbReference type="InterPro" id="IPR013083">
    <property type="entry name" value="Znf_RING/FYVE/PHD"/>
</dbReference>
<evidence type="ECO:0000256" key="1">
    <source>
        <dbReference type="ARBA" id="ARBA00000900"/>
    </source>
</evidence>
<evidence type="ECO:0000259" key="8">
    <source>
        <dbReference type="PROSITE" id="PS50089"/>
    </source>
</evidence>
<dbReference type="PANTHER" id="PTHR22937">
    <property type="entry name" value="E3 UBIQUITIN-PROTEIN LIGASE RNF165"/>
    <property type="match status" value="1"/>
</dbReference>
<evidence type="ECO:0000256" key="3">
    <source>
        <dbReference type="ARBA" id="ARBA00022679"/>
    </source>
</evidence>
<keyword evidence="5" id="KW-0863">Zinc-finger</keyword>
<protein>
    <recommendedName>
        <fullName evidence="2">RING-type E3 ubiquitin transferase</fullName>
        <ecNumber evidence="2">2.3.2.27</ecNumber>
    </recommendedName>
</protein>
<dbReference type="AlphaFoldDB" id="A0A182IXJ3"/>
<dbReference type="GO" id="GO:0061630">
    <property type="term" value="F:ubiquitin protein ligase activity"/>
    <property type="evidence" value="ECO:0007669"/>
    <property type="project" value="UniProtKB-EC"/>
</dbReference>
<dbReference type="VEuPathDB" id="VectorBase:AATE007411"/>
<evidence type="ECO:0000256" key="4">
    <source>
        <dbReference type="ARBA" id="ARBA00022723"/>
    </source>
</evidence>
<dbReference type="SUPFAM" id="SSF57850">
    <property type="entry name" value="RING/U-box"/>
    <property type="match status" value="1"/>
</dbReference>